<protein>
    <submittedName>
        <fullName evidence="2">Uncharacterized protein</fullName>
    </submittedName>
</protein>
<dbReference type="EMBL" id="CP029288">
    <property type="protein sequence ID" value="AWR97956.1"/>
    <property type="molecule type" value="Genomic_DNA"/>
</dbReference>
<keyword evidence="1" id="KW-0472">Membrane</keyword>
<proteinExistence type="predicted"/>
<reference evidence="2 3" key="1">
    <citation type="submission" date="2018-05" db="EMBL/GenBank/DDBJ databases">
        <title>Complete Genome Sequences of Extremely Thermoacidophilic, Metal-Mobilizing Type-Strain Members of the Archaeal Family Sulfolobaceae: Acidianus brierleyi DSM-1651T, Acidianus sulfidivorans DSM-18786T, Metallosphaera hakonensis DSM-7519T, and Metallosphaera prunae DSM-10039T.</title>
        <authorList>
            <person name="Counts J.A."/>
            <person name="Kelly R.M."/>
        </authorList>
    </citation>
    <scope>NUCLEOTIDE SEQUENCE [LARGE SCALE GENOMIC DNA]</scope>
    <source>
        <strain evidence="2 3">JP7</strain>
    </source>
</reference>
<dbReference type="GeneID" id="36838442"/>
<dbReference type="OrthoDB" id="379032at2157"/>
<dbReference type="Proteomes" id="UP000248410">
    <property type="component" value="Chromosome"/>
</dbReference>
<feature type="transmembrane region" description="Helical" evidence="1">
    <location>
        <begin position="7"/>
        <end position="31"/>
    </location>
</feature>
<dbReference type="KEGG" id="asul:DFR86_10695"/>
<keyword evidence="1" id="KW-1133">Transmembrane helix</keyword>
<sequence>MHKLLKIGLIVLIIGAVLYFIVSPVMVGIYAGGIGNEIATNGKTISLEPGRNITINYNGKDNNSMFILVYNTSTHLPLLVKGVSSTHPAILDNDTYVYYIQPSIGNVEIINNQTSIQKVYYSFGYESLLNITLIDIEGILSLILLIGGIGLSIVGFILGRKKKPQQ</sequence>
<accession>A0A2U9IPQ2</accession>
<evidence type="ECO:0000313" key="3">
    <source>
        <dbReference type="Proteomes" id="UP000248410"/>
    </source>
</evidence>
<name>A0A2U9IPQ2_9CREN</name>
<feature type="transmembrane region" description="Helical" evidence="1">
    <location>
        <begin position="138"/>
        <end position="158"/>
    </location>
</feature>
<keyword evidence="3" id="KW-1185">Reference proteome</keyword>
<dbReference type="AlphaFoldDB" id="A0A2U9IPQ2"/>
<dbReference type="RefSeq" id="WP_110380846.1">
    <property type="nucleotide sequence ID" value="NZ_CP029288.2"/>
</dbReference>
<evidence type="ECO:0000256" key="1">
    <source>
        <dbReference type="SAM" id="Phobius"/>
    </source>
</evidence>
<evidence type="ECO:0000313" key="2">
    <source>
        <dbReference type="EMBL" id="AWR97956.1"/>
    </source>
</evidence>
<gene>
    <name evidence="2" type="ORF">DFR86_10695</name>
</gene>
<keyword evidence="1" id="KW-0812">Transmembrane</keyword>
<organism evidence="2 3">
    <name type="scientific">Acidianus sulfidivorans JP7</name>
    <dbReference type="NCBI Taxonomy" id="619593"/>
    <lineage>
        <taxon>Archaea</taxon>
        <taxon>Thermoproteota</taxon>
        <taxon>Thermoprotei</taxon>
        <taxon>Sulfolobales</taxon>
        <taxon>Sulfolobaceae</taxon>
        <taxon>Acidianus</taxon>
    </lineage>
</organism>